<proteinExistence type="predicted"/>
<feature type="region of interest" description="Disordered" evidence="1">
    <location>
        <begin position="488"/>
        <end position="516"/>
    </location>
</feature>
<dbReference type="InterPro" id="IPR040342">
    <property type="entry name" value="DNAAF9"/>
</dbReference>
<feature type="compositionally biased region" description="Acidic residues" evidence="1">
    <location>
        <begin position="667"/>
        <end position="688"/>
    </location>
</feature>
<feature type="region of interest" description="Disordered" evidence="1">
    <location>
        <begin position="635"/>
        <end position="727"/>
    </location>
</feature>
<dbReference type="PANTHER" id="PTHR33664">
    <property type="entry name" value="RCG26366"/>
    <property type="match status" value="1"/>
</dbReference>
<feature type="domain" description="DAAF9 N-terminal" evidence="2">
    <location>
        <begin position="161"/>
        <end position="232"/>
    </location>
</feature>
<dbReference type="RefSeq" id="XP_002508439.1">
    <property type="nucleotide sequence ID" value="XM_002508393.1"/>
</dbReference>
<feature type="compositionally biased region" description="Basic and acidic residues" evidence="1">
    <location>
        <begin position="128"/>
        <end position="137"/>
    </location>
</feature>
<feature type="compositionally biased region" description="Acidic residues" evidence="1">
    <location>
        <begin position="157"/>
        <end position="168"/>
    </location>
</feature>
<dbReference type="InParanoid" id="C1FIC6"/>
<dbReference type="GeneID" id="8246717"/>
<feature type="domain" description="DAAF9 N-terminal" evidence="2">
    <location>
        <begin position="7"/>
        <end position="125"/>
    </location>
</feature>
<feature type="region of interest" description="Disordered" evidence="1">
    <location>
        <begin position="386"/>
        <end position="405"/>
    </location>
</feature>
<feature type="compositionally biased region" description="Acidic residues" evidence="1">
    <location>
        <begin position="697"/>
        <end position="721"/>
    </location>
</feature>
<evidence type="ECO:0000313" key="4">
    <source>
        <dbReference type="Proteomes" id="UP000002009"/>
    </source>
</evidence>
<dbReference type="Proteomes" id="UP000002009">
    <property type="component" value="Chromosome 10"/>
</dbReference>
<dbReference type="KEGG" id="mis:MICPUN_61828"/>
<evidence type="ECO:0000256" key="1">
    <source>
        <dbReference type="SAM" id="MobiDB-lite"/>
    </source>
</evidence>
<reference evidence="3 4" key="1">
    <citation type="journal article" date="2009" name="Science">
        <title>Green evolution and dynamic adaptations revealed by genomes of the marine picoeukaryotes Micromonas.</title>
        <authorList>
            <person name="Worden A.Z."/>
            <person name="Lee J.H."/>
            <person name="Mock T."/>
            <person name="Rouze P."/>
            <person name="Simmons M.P."/>
            <person name="Aerts A.L."/>
            <person name="Allen A.E."/>
            <person name="Cuvelier M.L."/>
            <person name="Derelle E."/>
            <person name="Everett M.V."/>
            <person name="Foulon E."/>
            <person name="Grimwood J."/>
            <person name="Gundlach H."/>
            <person name="Henrissat B."/>
            <person name="Napoli C."/>
            <person name="McDonald S.M."/>
            <person name="Parker M.S."/>
            <person name="Rombauts S."/>
            <person name="Salamov A."/>
            <person name="Von Dassow P."/>
            <person name="Badger J.H."/>
            <person name="Coutinho P.M."/>
            <person name="Demir E."/>
            <person name="Dubchak I."/>
            <person name="Gentemann C."/>
            <person name="Eikrem W."/>
            <person name="Gready J.E."/>
            <person name="John U."/>
            <person name="Lanier W."/>
            <person name="Lindquist E.A."/>
            <person name="Lucas S."/>
            <person name="Mayer K.F."/>
            <person name="Moreau H."/>
            <person name="Not F."/>
            <person name="Otillar R."/>
            <person name="Panaud O."/>
            <person name="Pangilinan J."/>
            <person name="Paulsen I."/>
            <person name="Piegu B."/>
            <person name="Poliakov A."/>
            <person name="Robbens S."/>
            <person name="Schmutz J."/>
            <person name="Toulza E."/>
            <person name="Wyss T."/>
            <person name="Zelensky A."/>
            <person name="Zhou K."/>
            <person name="Armbrust E.V."/>
            <person name="Bhattacharya D."/>
            <person name="Goodenough U.W."/>
            <person name="Van de Peer Y."/>
            <person name="Grigoriev I.V."/>
        </authorList>
    </citation>
    <scope>NUCLEOTIDE SEQUENCE [LARGE SCALE GENOMIC DNA]</scope>
    <source>
        <strain evidence="4">RCC299 / NOUM17</strain>
    </source>
</reference>
<dbReference type="OMA" id="WQQTCRE"/>
<feature type="compositionally biased region" description="Basic and acidic residues" evidence="1">
    <location>
        <begin position="1008"/>
        <end position="1017"/>
    </location>
</feature>
<sequence>MARGEDAFTAADSLCRLQRLQATCGALRESEGVDALLFIGGIDGRDNLGSVRCLNFLLGGVGGVELLEREQCVGKWGEDVVLLVRPDGCEIHVGHAHYEALRPFVAAWGNVEVHTLPPRHIPNEDDEAPKRPDREDEARDDDEASSDESLGGRGDGSDDSEEEEEEDVLQDFKLTALVSMLTGVTTVGVACTPNGPGEMETERWPLLQAYGIEGVGRSGFFTMSTKVVDTWDVIHRACFTQLDGAQLRRELAESTPPFRQHWEASLATMDARRAPGRMTLTPALAFDPLAEFFAYGTLRRPVGFGAFDETDAPRVGFGLGTDDDLRGGDDVRLENVRASASGHARSPALHCTVEARHPKSPGLRCARTYVFGQGCVTATTINGFTKRVDDDSENQSQLREPPRATDEADVAALVGLYAAAVAAGRDAMSAACDAWAAGAGPETWTRGDAVDVSIVGAARRAFAVTADVLGVPSHVGSDRASVLDVHVDATDPSNARPSPVAGDGAMGERRGNGGDDDAGSDVGFSFGFGRGVARCVAYVRVALRGVVGVESGEPLGAIVYGDSFVPGGFRTGDGGEEESSASLAPLVLTSGVPLVRAWPAAGAETDACEGCGEATRKMVKDARLNFRARRKARAAKKAKAEKSRAAKEERGVSEDAPAEEAAKASAADDEVFLDDELEFESDDEEDENAAPGNSDAEGPEEGPEDDDGDDFFAPSDDDDDDGPHFAPLASTYRVDESLALGPSLLVPKPEPVLAFVPAFDVRSGSSSNPNPNPKPSMDPRVLDVVSGDDGARAGEWHVFDNGVAFVPDHGVPLHLVLGVNVAAIDVHDALVDADGVADAAAGPVVVFRLSRPCALAPSHLFLHNDDDAGTSRLNGTTSVAFSLAPLGDKSKRHFARVVVPRWRRVCASGHRQGVVGHGGSGAFFGCEVRTGLGAYAAATPSQAWACGRARSTRERAGGIALASASASSEASVAHKRFQTREPDSAVLAAASALDAELYTGTGKHVHSRGFEQPKETGDEGDSMDDDAVDVTLLVGPPDGCQDEVFDALRRYASGSATWISTEAVAPCAAAESVRELAHALASVRSTAARSDGGGARKPYRVCVIARTYESAAEVAASVTEATTLAAELLLVQTSPPPTDRVRMRLGAVTACVAADGFFADAERRPAFGALAQVTPPACDNVVLLPTGAAAAAAAASFSSAPGAVPAPTSRELLEDAAAWIRGAIRARGGDVNVTVGARRLLSSPLAAATTTKKSPATHHPVTHRPNSGSRRNLARRRVVAEGDVDLRAVVACVRGMFSLGRRARPKTPEELRRMSPDERLAYDLTRFAEVDPASPVIGHAEISATIGVGEGDATTTTFRRVYNFTAAARGEDVDDAEGWTDTAGAVAKRVEITVSGVNVAGDGLNLAERVRACAHRGPPSRPLRTAASLREEELAAIARRCKEEADLPTGWYYDGAVYVSYDGLRRTSAHPRMDEHVGARLEEMNAVIEEWNVRAEEARNALRGVTITAEEVRAYA</sequence>
<dbReference type="Pfam" id="PF23281">
    <property type="entry name" value="DAAF9_N"/>
    <property type="match status" value="2"/>
</dbReference>
<dbReference type="OrthoDB" id="72033at2759"/>
<evidence type="ECO:0000259" key="2">
    <source>
        <dbReference type="Pfam" id="PF23281"/>
    </source>
</evidence>
<organism evidence="3 4">
    <name type="scientific">Micromonas commoda (strain RCC299 / NOUM17 / CCMP2709)</name>
    <name type="common">Picoplanktonic green alga</name>
    <dbReference type="NCBI Taxonomy" id="296587"/>
    <lineage>
        <taxon>Eukaryota</taxon>
        <taxon>Viridiplantae</taxon>
        <taxon>Chlorophyta</taxon>
        <taxon>Mamiellophyceae</taxon>
        <taxon>Mamiellales</taxon>
        <taxon>Mamiellaceae</taxon>
        <taxon>Micromonas</taxon>
    </lineage>
</organism>
<accession>C1FIC6</accession>
<evidence type="ECO:0000313" key="3">
    <source>
        <dbReference type="EMBL" id="ACO69697.1"/>
    </source>
</evidence>
<feature type="compositionally biased region" description="Low complexity" evidence="1">
    <location>
        <begin position="1246"/>
        <end position="1259"/>
    </location>
</feature>
<dbReference type="InterPro" id="IPR056498">
    <property type="entry name" value="DAAF9_N"/>
</dbReference>
<dbReference type="EMBL" id="CP001576">
    <property type="protein sequence ID" value="ACO69697.1"/>
    <property type="molecule type" value="Genomic_DNA"/>
</dbReference>
<feature type="region of interest" description="Disordered" evidence="1">
    <location>
        <begin position="115"/>
        <end position="168"/>
    </location>
</feature>
<dbReference type="PANTHER" id="PTHR33664:SF1">
    <property type="entry name" value="DYNEIN AXONEMAL ASSEMBLY FACTOR 9"/>
    <property type="match status" value="1"/>
</dbReference>
<name>C1FIC6_MICCC</name>
<keyword evidence="4" id="KW-1185">Reference proteome</keyword>
<dbReference type="eggNOG" id="ENOG502QUJP">
    <property type="taxonomic scope" value="Eukaryota"/>
</dbReference>
<gene>
    <name evidence="3" type="ORF">MICPUN_61828</name>
</gene>
<feature type="compositionally biased region" description="Basic and acidic residues" evidence="1">
    <location>
        <begin position="638"/>
        <end position="653"/>
    </location>
</feature>
<feature type="region of interest" description="Disordered" evidence="1">
    <location>
        <begin position="1004"/>
        <end position="1024"/>
    </location>
</feature>
<protein>
    <recommendedName>
        <fullName evidence="2">DAAF9 N-terminal domain-containing protein</fullName>
    </recommendedName>
</protein>
<feature type="region of interest" description="Disordered" evidence="1">
    <location>
        <begin position="761"/>
        <end position="780"/>
    </location>
</feature>
<feature type="region of interest" description="Disordered" evidence="1">
    <location>
        <begin position="1246"/>
        <end position="1273"/>
    </location>
</feature>